<feature type="region of interest" description="Disordered" evidence="1">
    <location>
        <begin position="81"/>
        <end position="109"/>
    </location>
</feature>
<sequence length="506" mass="55524">MAAQQIQIAETIRAMKLAFKRRPDDAEDSDDLATYTNRGNKLKRRAQFVREGRLDNTGRLAYRKTINHAGYTRQIIASKPPLLDDDGELHSPGSSDDEHERHLEPAEEDPFGQVRLEQLLRPMTAAHELAEHPGLCAAYKSSALTQMTEDAAETLRREREYLLSAKQLLRRFRGEPDWVPCGTFEGEHDEMLLHEQTMQSMDISEDSAANASGPRSVLAESNGESGPDVAMDDHTIPGAAELSNGVHAIDMAQSDKDANGDDATVDVKDIVVVPMPGGDTPSRQVEDNAIVENGTVTSEAVEDGSLLAVSNPTLDSLRRSTDRADSENGSHSGSGKTHGMTTRARARSPDLTPSPSPTPSDSASAIPAIHPWFIAPASSIPDRDLGLPANEAAETRKILLLYCQKQEQVIRSLETIYFGLQKAERLRLYVYRSAKASGHVLDDGKGNWKTEMSDGEDWYDPDEWNLAAWELKDGVLEKGKDEVEDPAEEEGRRGGRRRRVAGAKAG</sequence>
<dbReference type="InterPro" id="IPR013904">
    <property type="entry name" value="RXT2_N"/>
</dbReference>
<comment type="caution">
    <text evidence="3">The sequence shown here is derived from an EMBL/GenBank/DDBJ whole genome shotgun (WGS) entry which is preliminary data.</text>
</comment>
<feature type="compositionally biased region" description="Basic and acidic residues" evidence="1">
    <location>
        <begin position="96"/>
        <end position="105"/>
    </location>
</feature>
<proteinExistence type="predicted"/>
<dbReference type="GO" id="GO:0033698">
    <property type="term" value="C:Rpd3L complex"/>
    <property type="evidence" value="ECO:0007669"/>
    <property type="project" value="TreeGrafter"/>
</dbReference>
<dbReference type="STRING" id="1507870.A0A1V8T102"/>
<dbReference type="AlphaFoldDB" id="A0A1V8T102"/>
<dbReference type="InParanoid" id="A0A1V8T102"/>
<dbReference type="EMBL" id="NAJO01000020">
    <property type="protein sequence ID" value="OQO04842.1"/>
    <property type="molecule type" value="Genomic_DNA"/>
</dbReference>
<dbReference type="Proteomes" id="UP000192596">
    <property type="component" value="Unassembled WGS sequence"/>
</dbReference>
<evidence type="ECO:0000259" key="2">
    <source>
        <dbReference type="Pfam" id="PF08595"/>
    </source>
</evidence>
<organism evidence="3 4">
    <name type="scientific">Cryoendolithus antarcticus</name>
    <dbReference type="NCBI Taxonomy" id="1507870"/>
    <lineage>
        <taxon>Eukaryota</taxon>
        <taxon>Fungi</taxon>
        <taxon>Dikarya</taxon>
        <taxon>Ascomycota</taxon>
        <taxon>Pezizomycotina</taxon>
        <taxon>Dothideomycetes</taxon>
        <taxon>Dothideomycetidae</taxon>
        <taxon>Cladosporiales</taxon>
        <taxon>Cladosporiaceae</taxon>
        <taxon>Cryoendolithus</taxon>
    </lineage>
</organism>
<feature type="region of interest" description="Disordered" evidence="1">
    <location>
        <begin position="301"/>
        <end position="365"/>
    </location>
</feature>
<dbReference type="InterPro" id="IPR039602">
    <property type="entry name" value="Rxt2"/>
</dbReference>
<dbReference type="PANTHER" id="PTHR28232">
    <property type="entry name" value="TRANSCRIPTIONAL REGULATORY PROTEIN RXT2"/>
    <property type="match status" value="1"/>
</dbReference>
<feature type="domain" description="Transcriptional regulatory protein RXT2 N-terminal" evidence="2">
    <location>
        <begin position="36"/>
        <end position="175"/>
    </location>
</feature>
<name>A0A1V8T102_9PEZI</name>
<feature type="region of interest" description="Disordered" evidence="1">
    <location>
        <begin position="206"/>
        <end position="226"/>
    </location>
</feature>
<gene>
    <name evidence="3" type="ORF">B0A48_07859</name>
</gene>
<dbReference type="OrthoDB" id="441210at2759"/>
<protein>
    <recommendedName>
        <fullName evidence="2">Transcriptional regulatory protein RXT2 N-terminal domain-containing protein</fullName>
    </recommendedName>
</protein>
<evidence type="ECO:0000313" key="4">
    <source>
        <dbReference type="Proteomes" id="UP000192596"/>
    </source>
</evidence>
<dbReference type="GO" id="GO:0005829">
    <property type="term" value="C:cytosol"/>
    <property type="evidence" value="ECO:0007669"/>
    <property type="project" value="TreeGrafter"/>
</dbReference>
<keyword evidence="4" id="KW-1185">Reference proteome</keyword>
<reference evidence="4" key="1">
    <citation type="submission" date="2017-03" db="EMBL/GenBank/DDBJ databases">
        <title>Genomes of endolithic fungi from Antarctica.</title>
        <authorList>
            <person name="Coleine C."/>
            <person name="Masonjones S."/>
            <person name="Stajich J.E."/>
        </authorList>
    </citation>
    <scope>NUCLEOTIDE SEQUENCE [LARGE SCALE GENOMIC DNA]</scope>
    <source>
        <strain evidence="4">CCFEE 5527</strain>
    </source>
</reference>
<feature type="region of interest" description="Disordered" evidence="1">
    <location>
        <begin position="478"/>
        <end position="506"/>
    </location>
</feature>
<accession>A0A1V8T102</accession>
<dbReference type="Pfam" id="PF08595">
    <property type="entry name" value="RXT2_N"/>
    <property type="match status" value="1"/>
</dbReference>
<evidence type="ECO:0000256" key="1">
    <source>
        <dbReference type="SAM" id="MobiDB-lite"/>
    </source>
</evidence>
<feature type="compositionally biased region" description="Basic and acidic residues" evidence="1">
    <location>
        <begin position="316"/>
        <end position="328"/>
    </location>
</feature>
<dbReference type="PANTHER" id="PTHR28232:SF1">
    <property type="entry name" value="TRANSCRIPTIONAL REGULATORY PROTEIN RXT2"/>
    <property type="match status" value="1"/>
</dbReference>
<evidence type="ECO:0000313" key="3">
    <source>
        <dbReference type="EMBL" id="OQO04842.1"/>
    </source>
</evidence>
<feature type="compositionally biased region" description="Basic residues" evidence="1">
    <location>
        <begin position="494"/>
        <end position="506"/>
    </location>
</feature>